<evidence type="ECO:0000313" key="2">
    <source>
        <dbReference type="EMBL" id="PYE50573.1"/>
    </source>
</evidence>
<gene>
    <name evidence="2" type="ORF">DES52_11791</name>
</gene>
<evidence type="ECO:0000313" key="3">
    <source>
        <dbReference type="Proteomes" id="UP000248326"/>
    </source>
</evidence>
<dbReference type="CDD" id="cd12797">
    <property type="entry name" value="M23_peptidase"/>
    <property type="match status" value="1"/>
</dbReference>
<feature type="domain" description="M23ase beta-sheet core" evidence="1">
    <location>
        <begin position="92"/>
        <end position="199"/>
    </location>
</feature>
<accession>A0A318S531</accession>
<dbReference type="RefSeq" id="WP_110888330.1">
    <property type="nucleotide sequence ID" value="NZ_QJSX01000017.1"/>
</dbReference>
<dbReference type="InterPro" id="IPR016047">
    <property type="entry name" value="M23ase_b-sheet_dom"/>
</dbReference>
<keyword evidence="3" id="KW-1185">Reference proteome</keyword>
<dbReference type="GO" id="GO:0004222">
    <property type="term" value="F:metalloendopeptidase activity"/>
    <property type="evidence" value="ECO:0007669"/>
    <property type="project" value="TreeGrafter"/>
</dbReference>
<dbReference type="PANTHER" id="PTHR21666">
    <property type="entry name" value="PEPTIDASE-RELATED"/>
    <property type="match status" value="1"/>
</dbReference>
<dbReference type="SUPFAM" id="SSF51261">
    <property type="entry name" value="Duplicated hybrid motif"/>
    <property type="match status" value="1"/>
</dbReference>
<dbReference type="InterPro" id="IPR050570">
    <property type="entry name" value="Cell_wall_metabolism_enzyme"/>
</dbReference>
<protein>
    <submittedName>
        <fullName evidence="2">Peptidase M23-like protein</fullName>
    </submittedName>
</protein>
<dbReference type="Proteomes" id="UP000248326">
    <property type="component" value="Unassembled WGS sequence"/>
</dbReference>
<reference evidence="2 3" key="1">
    <citation type="submission" date="2018-06" db="EMBL/GenBank/DDBJ databases">
        <title>Genomic Encyclopedia of Type Strains, Phase IV (KMG-IV): sequencing the most valuable type-strain genomes for metagenomic binning, comparative biology and taxonomic classification.</title>
        <authorList>
            <person name="Goeker M."/>
        </authorList>
    </citation>
    <scope>NUCLEOTIDE SEQUENCE [LARGE SCALE GENOMIC DNA]</scope>
    <source>
        <strain evidence="2 3">DSM 18048</strain>
    </source>
</reference>
<dbReference type="AlphaFoldDB" id="A0A318S531"/>
<dbReference type="Pfam" id="PF01551">
    <property type="entry name" value="Peptidase_M23"/>
    <property type="match status" value="1"/>
</dbReference>
<sequence length="344" mass="35310">MSKTSRRARQGRRALFVHPVLALGITVGSTLSGSGSAAGVSFPTGALAVGFLNAIAGSAGDRVTQGYGDNRRHTDDATGGTVDRYGYGNAGHNGWDIALGRPGKDGTKGAVVHAPYAGKAYTGQQKDAKGNFVGLGRWVKLVVPEGVSLTLGHLASFGEFKNGASVKVGAILGYEGSSGNSTGYHMHVMLSDVRGYVVDPSLPAGVASVMSGTPLAVSAAKSTATTAEKSPPSNSKAVAAAERALSAARADYELLRELYTLGTVARVEVERGLALIARAEVTLADAKRGVTALGSAVVASTKQRLQAADAAYRAARQLFEVGGISRQEVEVRAVKVTEARAGEV</sequence>
<dbReference type="OrthoDB" id="9810477at2"/>
<proteinExistence type="predicted"/>
<organism evidence="2 3">
    <name type="scientific">Deinococcus yavapaiensis KR-236</name>
    <dbReference type="NCBI Taxonomy" id="694435"/>
    <lineage>
        <taxon>Bacteria</taxon>
        <taxon>Thermotogati</taxon>
        <taxon>Deinococcota</taxon>
        <taxon>Deinococci</taxon>
        <taxon>Deinococcales</taxon>
        <taxon>Deinococcaceae</taxon>
        <taxon>Deinococcus</taxon>
    </lineage>
</organism>
<evidence type="ECO:0000259" key="1">
    <source>
        <dbReference type="Pfam" id="PF01551"/>
    </source>
</evidence>
<dbReference type="PANTHER" id="PTHR21666:SF270">
    <property type="entry name" value="MUREIN HYDROLASE ACTIVATOR ENVC"/>
    <property type="match status" value="1"/>
</dbReference>
<dbReference type="EMBL" id="QJSX01000017">
    <property type="protein sequence ID" value="PYE50573.1"/>
    <property type="molecule type" value="Genomic_DNA"/>
</dbReference>
<comment type="caution">
    <text evidence="2">The sequence shown here is derived from an EMBL/GenBank/DDBJ whole genome shotgun (WGS) entry which is preliminary data.</text>
</comment>
<name>A0A318S531_9DEIO</name>
<dbReference type="Gene3D" id="2.70.70.10">
    <property type="entry name" value="Glucose Permease (Domain IIA)"/>
    <property type="match status" value="1"/>
</dbReference>
<dbReference type="InterPro" id="IPR011055">
    <property type="entry name" value="Dup_hybrid_motif"/>
</dbReference>